<feature type="domain" description="Carboxylesterase type B" evidence="4">
    <location>
        <begin position="386"/>
        <end position="491"/>
    </location>
</feature>
<dbReference type="PANTHER" id="PTHR43918">
    <property type="entry name" value="ACETYLCHOLINESTERASE"/>
    <property type="match status" value="1"/>
</dbReference>
<feature type="signal peptide" evidence="3">
    <location>
        <begin position="1"/>
        <end position="21"/>
    </location>
</feature>
<dbReference type="InterPro" id="IPR019826">
    <property type="entry name" value="Carboxylesterase_B_AS"/>
</dbReference>
<proteinExistence type="inferred from homology"/>
<evidence type="ECO:0000313" key="5">
    <source>
        <dbReference type="EMBL" id="PTX47431.1"/>
    </source>
</evidence>
<comment type="caution">
    <text evidence="5">The sequence shown here is derived from an EMBL/GenBank/DDBJ whole genome shotgun (WGS) entry which is preliminary data.</text>
</comment>
<keyword evidence="6" id="KW-1185">Reference proteome</keyword>
<feature type="chain" id="PRO_5015376489" description="Carboxylic ester hydrolase" evidence="3">
    <location>
        <begin position="22"/>
        <end position="521"/>
    </location>
</feature>
<sequence length="521" mass="55280">MRKAILMAMTGVACSAGLAMAQPVAETESGAVRGRLESGVESFKGIPFAAPPVGALRWRAPVPPEPWEGERDATAFGHDCMQLPFPSDAAPLGTEPAEDCLVMNVWRPEGAQPGDDLPVILWIYGGGFVNGGSSAKVYDGSAFAERDVVFVSFNYRVGRFGFFAHPALSAAREGPLGNYGLMDQRAALEWVARNVGRFGGDAENITVMGESAGGISVLHLLRDPEVRTRIARAVVMSGAGRSEGAMAPRDMVQDREGRPSAETLGMAFAEDKGVEGTGPDALAALRALPAEEVVSGLNMADMQGSSFSPYFRENRTHFNGNEDMFAAGSAPDDIPVMIGATSADLGFMGGESKDEIFAAFGARAEEARQAYDPDGALGVGELRAAIGGDLLMIEPARYVARGFAGAGAPTYYYRFSYVAESAQGAGARGAPHASEIPFFFRTIDARYAEAVTAQDRAVAERVNDYVVNFARTGVPEAEDAPEWPVIGDEDRMLDFAADGGVTVGPDPWQDRLDLVRELVGN</sequence>
<dbReference type="InterPro" id="IPR050654">
    <property type="entry name" value="AChE-related_enzymes"/>
</dbReference>
<evidence type="ECO:0000256" key="2">
    <source>
        <dbReference type="ARBA" id="ARBA00022801"/>
    </source>
</evidence>
<protein>
    <recommendedName>
        <fullName evidence="3">Carboxylic ester hydrolase</fullName>
        <ecNumber evidence="3">3.1.1.-</ecNumber>
    </recommendedName>
</protein>
<keyword evidence="2 3" id="KW-0378">Hydrolase</keyword>
<keyword evidence="3" id="KW-0732">Signal</keyword>
<dbReference type="SUPFAM" id="SSF53474">
    <property type="entry name" value="alpha/beta-Hydrolases"/>
    <property type="match status" value="1"/>
</dbReference>
<accession>A0A2T6AUC8</accession>
<feature type="domain" description="Carboxylesterase type B" evidence="4">
    <location>
        <begin position="22"/>
        <end position="349"/>
    </location>
</feature>
<evidence type="ECO:0000256" key="1">
    <source>
        <dbReference type="ARBA" id="ARBA00005964"/>
    </source>
</evidence>
<name>A0A2T6AUC8_9RHOB</name>
<dbReference type="PANTHER" id="PTHR43918:SF4">
    <property type="entry name" value="CARBOXYLIC ESTER HYDROLASE"/>
    <property type="match status" value="1"/>
</dbReference>
<dbReference type="InterPro" id="IPR029058">
    <property type="entry name" value="AB_hydrolase_fold"/>
</dbReference>
<dbReference type="EMBL" id="QBKN01000012">
    <property type="protein sequence ID" value="PTX47431.1"/>
    <property type="molecule type" value="Genomic_DNA"/>
</dbReference>
<dbReference type="OrthoDB" id="9775851at2"/>
<dbReference type="EC" id="3.1.1.-" evidence="3"/>
<gene>
    <name evidence="5" type="ORF">C8N44_11255</name>
</gene>
<dbReference type="Pfam" id="PF00135">
    <property type="entry name" value="COesterase"/>
    <property type="match status" value="2"/>
</dbReference>
<evidence type="ECO:0000313" key="6">
    <source>
        <dbReference type="Proteomes" id="UP000244069"/>
    </source>
</evidence>
<organism evidence="5 6">
    <name type="scientific">Allosediminivita pacifica</name>
    <dbReference type="NCBI Taxonomy" id="1267769"/>
    <lineage>
        <taxon>Bacteria</taxon>
        <taxon>Pseudomonadati</taxon>
        <taxon>Pseudomonadota</taxon>
        <taxon>Alphaproteobacteria</taxon>
        <taxon>Rhodobacterales</taxon>
        <taxon>Paracoccaceae</taxon>
        <taxon>Allosediminivita</taxon>
    </lineage>
</organism>
<evidence type="ECO:0000259" key="4">
    <source>
        <dbReference type="Pfam" id="PF00135"/>
    </source>
</evidence>
<dbReference type="Proteomes" id="UP000244069">
    <property type="component" value="Unassembled WGS sequence"/>
</dbReference>
<evidence type="ECO:0000256" key="3">
    <source>
        <dbReference type="RuleBase" id="RU361235"/>
    </source>
</evidence>
<comment type="similarity">
    <text evidence="1 3">Belongs to the type-B carboxylesterase/lipase family.</text>
</comment>
<dbReference type="GO" id="GO:0052689">
    <property type="term" value="F:carboxylic ester hydrolase activity"/>
    <property type="evidence" value="ECO:0007669"/>
    <property type="project" value="TreeGrafter"/>
</dbReference>
<dbReference type="AlphaFoldDB" id="A0A2T6AUC8"/>
<reference evidence="5 6" key="1">
    <citation type="submission" date="2018-04" db="EMBL/GenBank/DDBJ databases">
        <title>Genomic Encyclopedia of Archaeal and Bacterial Type Strains, Phase II (KMG-II): from individual species to whole genera.</title>
        <authorList>
            <person name="Goeker M."/>
        </authorList>
    </citation>
    <scope>NUCLEOTIDE SEQUENCE [LARGE SCALE GENOMIC DNA]</scope>
    <source>
        <strain evidence="5 6">DSM 29329</strain>
    </source>
</reference>
<dbReference type="InterPro" id="IPR002018">
    <property type="entry name" value="CarbesteraseB"/>
</dbReference>
<dbReference type="Gene3D" id="3.40.50.1820">
    <property type="entry name" value="alpha/beta hydrolase"/>
    <property type="match status" value="1"/>
</dbReference>
<dbReference type="PROSITE" id="PS00122">
    <property type="entry name" value="CARBOXYLESTERASE_B_1"/>
    <property type="match status" value="1"/>
</dbReference>